<gene>
    <name evidence="1" type="ORF">DPEC_G00112640</name>
</gene>
<reference evidence="1" key="1">
    <citation type="submission" date="2021-05" db="EMBL/GenBank/DDBJ databases">
        <authorList>
            <person name="Pan Q."/>
            <person name="Jouanno E."/>
            <person name="Zahm M."/>
            <person name="Klopp C."/>
            <person name="Cabau C."/>
            <person name="Louis A."/>
            <person name="Berthelot C."/>
            <person name="Parey E."/>
            <person name="Roest Crollius H."/>
            <person name="Montfort J."/>
            <person name="Robinson-Rechavi M."/>
            <person name="Bouchez O."/>
            <person name="Lampietro C."/>
            <person name="Lopez Roques C."/>
            <person name="Donnadieu C."/>
            <person name="Postlethwait J."/>
            <person name="Bobe J."/>
            <person name="Dillon D."/>
            <person name="Chandos A."/>
            <person name="von Hippel F."/>
            <person name="Guiguen Y."/>
        </authorList>
    </citation>
    <scope>NUCLEOTIDE SEQUENCE</scope>
    <source>
        <strain evidence="1">YG-Jan2019</strain>
    </source>
</reference>
<dbReference type="EMBL" id="CM055736">
    <property type="protein sequence ID" value="KAJ8006962.1"/>
    <property type="molecule type" value="Genomic_DNA"/>
</dbReference>
<evidence type="ECO:0000313" key="1">
    <source>
        <dbReference type="EMBL" id="KAJ8006962.1"/>
    </source>
</evidence>
<name>A0ACC2GTJ1_DALPE</name>
<comment type="caution">
    <text evidence="1">The sequence shown here is derived from an EMBL/GenBank/DDBJ whole genome shotgun (WGS) entry which is preliminary data.</text>
</comment>
<protein>
    <submittedName>
        <fullName evidence="1">Uncharacterized protein</fullName>
    </submittedName>
</protein>
<keyword evidence="2" id="KW-1185">Reference proteome</keyword>
<evidence type="ECO:0000313" key="2">
    <source>
        <dbReference type="Proteomes" id="UP001157502"/>
    </source>
</evidence>
<dbReference type="Proteomes" id="UP001157502">
    <property type="component" value="Chromosome 9"/>
</dbReference>
<proteinExistence type="predicted"/>
<sequence length="131" mass="14910">MVHPSPRVDPENSLYPTSLADNKLPIIPEETIEEMMDVLASDVEMPPKKSFWKRLKTIFRWRKNATVKAVRRRETGRRRMGDQQPEETPHQTLSLRPTETAAESAVGEPLGESRTQSGRGFPGPIPQPRRP</sequence>
<accession>A0ACC2GTJ1</accession>
<organism evidence="1 2">
    <name type="scientific">Dallia pectoralis</name>
    <name type="common">Alaska blackfish</name>
    <dbReference type="NCBI Taxonomy" id="75939"/>
    <lineage>
        <taxon>Eukaryota</taxon>
        <taxon>Metazoa</taxon>
        <taxon>Chordata</taxon>
        <taxon>Craniata</taxon>
        <taxon>Vertebrata</taxon>
        <taxon>Euteleostomi</taxon>
        <taxon>Actinopterygii</taxon>
        <taxon>Neopterygii</taxon>
        <taxon>Teleostei</taxon>
        <taxon>Protacanthopterygii</taxon>
        <taxon>Esociformes</taxon>
        <taxon>Umbridae</taxon>
        <taxon>Dallia</taxon>
    </lineage>
</organism>